<comment type="caution">
    <text evidence="7">Lacks conserved residue(s) required for the propagation of feature annotation.</text>
</comment>
<feature type="binding site" evidence="7">
    <location>
        <position position="170"/>
    </location>
    <ligand>
        <name>L-glutamate</name>
        <dbReference type="ChEBI" id="CHEBI:29985"/>
    </ligand>
</feature>
<feature type="binding site" evidence="7">
    <location>
        <position position="229"/>
    </location>
    <ligand>
        <name>ATP</name>
        <dbReference type="ChEBI" id="CHEBI:30616"/>
    </ligand>
</feature>
<dbReference type="NCBIfam" id="NF004314">
    <property type="entry name" value="PRK05710.1-3"/>
    <property type="match status" value="1"/>
</dbReference>
<evidence type="ECO:0000259" key="9">
    <source>
        <dbReference type="Pfam" id="PF00749"/>
    </source>
</evidence>
<feature type="binding site" evidence="7">
    <location>
        <position position="188"/>
    </location>
    <ligand>
        <name>L-glutamate</name>
        <dbReference type="ChEBI" id="CHEBI:29985"/>
    </ligand>
</feature>
<dbReference type="Proteomes" id="UP000644441">
    <property type="component" value="Unassembled WGS sequence"/>
</dbReference>
<gene>
    <name evidence="7" type="primary">gluQ</name>
    <name evidence="10" type="ORF">ISO4_00271</name>
</gene>
<evidence type="ECO:0000313" key="10">
    <source>
        <dbReference type="EMBL" id="MBF5051669.1"/>
    </source>
</evidence>
<dbReference type="RefSeq" id="WP_194854895.1">
    <property type="nucleotide sequence ID" value="NZ_ARXR01000002.1"/>
</dbReference>
<keyword evidence="6 7" id="KW-0030">Aminoacyl-tRNA synthetase</keyword>
<dbReference type="PRINTS" id="PR00987">
    <property type="entry name" value="TRNASYNTHGLU"/>
</dbReference>
<evidence type="ECO:0000256" key="1">
    <source>
        <dbReference type="ARBA" id="ARBA00022598"/>
    </source>
</evidence>
<dbReference type="HAMAP" id="MF_01428">
    <property type="entry name" value="Glu_Q_tRNA_synth"/>
    <property type="match status" value="1"/>
</dbReference>
<dbReference type="EMBL" id="ARXR01000002">
    <property type="protein sequence ID" value="MBF5051669.1"/>
    <property type="molecule type" value="Genomic_DNA"/>
</dbReference>
<dbReference type="NCBIfam" id="TIGR03838">
    <property type="entry name" value="queuosine_YadB"/>
    <property type="match status" value="1"/>
</dbReference>
<dbReference type="Pfam" id="PF00749">
    <property type="entry name" value="tRNA-synt_1c"/>
    <property type="match status" value="2"/>
</dbReference>
<comment type="function">
    <text evidence="7">Catalyzes the tRNA-independent activation of glutamate in presence of ATP and the subsequent transfer of glutamate onto a tRNA(Asp). Glutamate is transferred on the 2-amino-5-(4,5-dihydroxy-2-cyclopenten-1-yl) moiety of the queuosine in the wobble position of the QUC anticodon.</text>
</comment>
<name>A0ABS0ACM5_9GAMM</name>
<feature type="domain" description="Glutamyl/glutaminyl-tRNA synthetase class Ib catalytic" evidence="9">
    <location>
        <begin position="127"/>
        <end position="235"/>
    </location>
</feature>
<comment type="similarity">
    <text evidence="7">Belongs to the class-I aminoacyl-tRNA synthetase family. GluQ subfamily.</text>
</comment>
<dbReference type="InterPro" id="IPR049940">
    <property type="entry name" value="GluQ/Sye"/>
</dbReference>
<keyword evidence="1 7" id="KW-0436">Ligase</keyword>
<keyword evidence="2" id="KW-0479">Metal-binding</keyword>
<evidence type="ECO:0000256" key="6">
    <source>
        <dbReference type="ARBA" id="ARBA00023146"/>
    </source>
</evidence>
<organism evidence="10 11">
    <name type="scientific">Alloalcanivorax venustensis ISO4</name>
    <dbReference type="NCBI Taxonomy" id="1177184"/>
    <lineage>
        <taxon>Bacteria</taxon>
        <taxon>Pseudomonadati</taxon>
        <taxon>Pseudomonadota</taxon>
        <taxon>Gammaproteobacteria</taxon>
        <taxon>Oceanospirillales</taxon>
        <taxon>Alcanivoracaceae</taxon>
        <taxon>Alloalcanivorax</taxon>
    </lineage>
</organism>
<evidence type="ECO:0000256" key="5">
    <source>
        <dbReference type="ARBA" id="ARBA00022840"/>
    </source>
</evidence>
<dbReference type="Gene3D" id="3.40.50.620">
    <property type="entry name" value="HUPs"/>
    <property type="match status" value="1"/>
</dbReference>
<dbReference type="InterPro" id="IPR014729">
    <property type="entry name" value="Rossmann-like_a/b/a_fold"/>
</dbReference>
<keyword evidence="5 7" id="KW-0067">ATP-binding</keyword>
<comment type="caution">
    <text evidence="10">The sequence shown here is derived from an EMBL/GenBank/DDBJ whole genome shotgun (WGS) entry which is preliminary data.</text>
</comment>
<evidence type="ECO:0000256" key="3">
    <source>
        <dbReference type="ARBA" id="ARBA00022741"/>
    </source>
</evidence>
<protein>
    <recommendedName>
        <fullName evidence="7">Glutamyl-Q tRNA(Asp) synthetase</fullName>
        <shortName evidence="7">Glu-Q-RSs</shortName>
        <ecNumber evidence="7">6.1.1.-</ecNumber>
    </recommendedName>
</protein>
<dbReference type="PANTHER" id="PTHR43311:SF1">
    <property type="entry name" value="GLUTAMYL-Q TRNA(ASP) SYNTHETASE"/>
    <property type="match status" value="1"/>
</dbReference>
<keyword evidence="3 7" id="KW-0547">Nucleotide-binding</keyword>
<evidence type="ECO:0000256" key="8">
    <source>
        <dbReference type="RuleBase" id="RU363037"/>
    </source>
</evidence>
<evidence type="ECO:0000256" key="7">
    <source>
        <dbReference type="HAMAP-Rule" id="MF_01428"/>
    </source>
</evidence>
<feature type="binding site" evidence="7">
    <location>
        <begin position="8"/>
        <end position="12"/>
    </location>
    <ligand>
        <name>L-glutamate</name>
        <dbReference type="ChEBI" id="CHEBI:29985"/>
    </ligand>
</feature>
<feature type="short sequence motif" description="'KMSKS' region" evidence="7">
    <location>
        <begin position="226"/>
        <end position="230"/>
    </location>
</feature>
<dbReference type="InterPro" id="IPR022380">
    <property type="entry name" value="Glu-Q_tRNA(Asp)_Synthase"/>
</dbReference>
<evidence type="ECO:0000256" key="2">
    <source>
        <dbReference type="ARBA" id="ARBA00022723"/>
    </source>
</evidence>
<proteinExistence type="inferred from homology"/>
<keyword evidence="8" id="KW-0648">Protein biosynthesis</keyword>
<evidence type="ECO:0000313" key="11">
    <source>
        <dbReference type="Proteomes" id="UP000644441"/>
    </source>
</evidence>
<evidence type="ECO:0000256" key="4">
    <source>
        <dbReference type="ARBA" id="ARBA00022833"/>
    </source>
</evidence>
<reference evidence="10 11" key="1">
    <citation type="submission" date="2012-09" db="EMBL/GenBank/DDBJ databases">
        <title>Genome Sequence of alkane-degrading Bacterium Alcanivorax venustensis ISO4.</title>
        <authorList>
            <person name="Lai Q."/>
            <person name="Shao Z."/>
        </authorList>
    </citation>
    <scope>NUCLEOTIDE SEQUENCE [LARGE SCALE GENOMIC DNA]</scope>
    <source>
        <strain evidence="10 11">ISO4</strain>
    </source>
</reference>
<feature type="binding site" evidence="7">
    <location>
        <position position="44"/>
    </location>
    <ligand>
        <name>L-glutamate</name>
        <dbReference type="ChEBI" id="CHEBI:29985"/>
    </ligand>
</feature>
<feature type="domain" description="Glutamyl/glutaminyl-tRNA synthetase class Ib catalytic" evidence="9">
    <location>
        <begin position="6"/>
        <end position="112"/>
    </location>
</feature>
<accession>A0ABS0ACM5</accession>
<dbReference type="InterPro" id="IPR000924">
    <property type="entry name" value="Glu/Gln-tRNA-synth"/>
</dbReference>
<feature type="short sequence motif" description="'HIGH' region" evidence="7">
    <location>
        <begin position="11"/>
        <end position="21"/>
    </location>
</feature>
<dbReference type="PANTHER" id="PTHR43311">
    <property type="entry name" value="GLUTAMATE--TRNA LIGASE"/>
    <property type="match status" value="1"/>
</dbReference>
<dbReference type="SUPFAM" id="SSF52374">
    <property type="entry name" value="Nucleotidylyl transferase"/>
    <property type="match status" value="1"/>
</dbReference>
<keyword evidence="11" id="KW-1185">Reference proteome</keyword>
<dbReference type="InterPro" id="IPR020058">
    <property type="entry name" value="Glu/Gln-tRNA-synth_Ib_cat-dom"/>
</dbReference>
<keyword evidence="4" id="KW-0862">Zinc</keyword>
<sequence>MNRPYRGRFAPTPSGPLHFGSLVTALAGWLDARYHGGQWLLRIDDLDPPRQQPGAVDTILRQLDAFQLHWDGEPVYQSRRSDRYQRAVDTLLAGGKAFYCTLSRKQLKALDHIHPGPAVAQPPGPDRAVRLAVPDTPRWLDDRLQGRVHADLALEGGAFVIRRRDGLFGYQLACALDDAEMAITDVVRGSDLLSSTLRQQWVLECLGKAAPCYAHLPVVMDPAGGKMSKSAGAAALDSERPGGFLFTALGYVGLTPPSTLRDAGVAEQLAWARANWTPAHQPGGRRLPPPSI</sequence>
<dbReference type="EC" id="6.1.1.-" evidence="7"/>